<accession>A0A9D2PLK0</accession>
<reference evidence="3" key="2">
    <citation type="submission" date="2021-04" db="EMBL/GenBank/DDBJ databases">
        <authorList>
            <person name="Gilroy R."/>
        </authorList>
    </citation>
    <scope>NUCLEOTIDE SEQUENCE</scope>
    <source>
        <strain evidence="3">ChiBcec2-3848</strain>
    </source>
</reference>
<evidence type="ECO:0000313" key="3">
    <source>
        <dbReference type="EMBL" id="HJC63194.1"/>
    </source>
</evidence>
<organism evidence="3 4">
    <name type="scientific">Candidatus Blautia merdavium</name>
    <dbReference type="NCBI Taxonomy" id="2838494"/>
    <lineage>
        <taxon>Bacteria</taxon>
        <taxon>Bacillati</taxon>
        <taxon>Bacillota</taxon>
        <taxon>Clostridia</taxon>
        <taxon>Lachnospirales</taxon>
        <taxon>Lachnospiraceae</taxon>
        <taxon>Blautia</taxon>
    </lineage>
</organism>
<dbReference type="Pfam" id="PF19481">
    <property type="entry name" value="DUF6017"/>
    <property type="match status" value="1"/>
</dbReference>
<dbReference type="Pfam" id="PF06970">
    <property type="entry name" value="RepA_N"/>
    <property type="match status" value="1"/>
</dbReference>
<protein>
    <submittedName>
        <fullName evidence="3">Replication initiator protein A</fullName>
    </submittedName>
</protein>
<comment type="caution">
    <text evidence="3">The sequence shown here is derived from an EMBL/GenBank/DDBJ whole genome shotgun (WGS) entry which is preliminary data.</text>
</comment>
<reference evidence="3" key="1">
    <citation type="journal article" date="2021" name="PeerJ">
        <title>Extensive microbial diversity within the chicken gut microbiome revealed by metagenomics and culture.</title>
        <authorList>
            <person name="Gilroy R."/>
            <person name="Ravi A."/>
            <person name="Getino M."/>
            <person name="Pursley I."/>
            <person name="Horton D.L."/>
            <person name="Alikhan N.F."/>
            <person name="Baker D."/>
            <person name="Gharbi K."/>
            <person name="Hall N."/>
            <person name="Watson M."/>
            <person name="Adriaenssens E.M."/>
            <person name="Foster-Nyarko E."/>
            <person name="Jarju S."/>
            <person name="Secka A."/>
            <person name="Antonio M."/>
            <person name="Oren A."/>
            <person name="Chaudhuri R.R."/>
            <person name="La Ragione R."/>
            <person name="Hildebrand F."/>
            <person name="Pallen M.J."/>
        </authorList>
    </citation>
    <scope>NUCLEOTIDE SEQUENCE</scope>
    <source>
        <strain evidence="3">ChiBcec2-3848</strain>
    </source>
</reference>
<feature type="domain" description="DUF6017" evidence="2">
    <location>
        <begin position="245"/>
        <end position="362"/>
    </location>
</feature>
<evidence type="ECO:0000313" key="4">
    <source>
        <dbReference type="Proteomes" id="UP000823886"/>
    </source>
</evidence>
<dbReference type="InterPro" id="IPR046059">
    <property type="entry name" value="DUF6017"/>
</dbReference>
<evidence type="ECO:0000259" key="1">
    <source>
        <dbReference type="Pfam" id="PF06970"/>
    </source>
</evidence>
<dbReference type="AlphaFoldDB" id="A0A9D2PLK0"/>
<dbReference type="EMBL" id="DWVZ01000080">
    <property type="protein sequence ID" value="HJC63194.1"/>
    <property type="molecule type" value="Genomic_DNA"/>
</dbReference>
<gene>
    <name evidence="3" type="ORF">H9753_06195</name>
</gene>
<name>A0A9D2PLK0_9FIRM</name>
<evidence type="ECO:0000259" key="2">
    <source>
        <dbReference type="Pfam" id="PF19481"/>
    </source>
</evidence>
<sequence length="363" mass="41774">MQEIQFDYFRGMEAEQYSFYRVPKVLFTAECFKSLSCEAKVLYGLMLDRMSLSIKNRWFDEKDRVYIIFTVEEIMELLGCGRQKAIKNIAELDSEKGIGLIEKKRLGLGKPNVIYVKNFMIKECLDSESGEIEAENAGNTQKYENQTSRSMKSGFQEVPESDFQKYENQTSGSMKTELQEVPESNFKKCENRTSGSMKIKTQEVPKSNCNNTDINKTDYRETDPIQSNLSFSAGEVCPINSDMMERMETYREILRVNVDYEGFVEKGEGEDVGELIELMVEILMLPDESMVRIGGMDKPVSVVKSRFLKLTYSHIEYVLFSLHRNTSKVANIRAYLLTTLYNSSMTMNHYYQAEVNHDLYGGG</sequence>
<dbReference type="Proteomes" id="UP000823886">
    <property type="component" value="Unassembled WGS sequence"/>
</dbReference>
<feature type="domain" description="Replication initiator A N-terminal" evidence="1">
    <location>
        <begin position="18"/>
        <end position="92"/>
    </location>
</feature>
<dbReference type="InterPro" id="IPR010724">
    <property type="entry name" value="RepA_N"/>
</dbReference>
<proteinExistence type="predicted"/>